<dbReference type="Proteomes" id="UP001597237">
    <property type="component" value="Unassembled WGS sequence"/>
</dbReference>
<organism evidence="1 2">
    <name type="scientific">Phenylobacterium terrae</name>
    <dbReference type="NCBI Taxonomy" id="2665495"/>
    <lineage>
        <taxon>Bacteria</taxon>
        <taxon>Pseudomonadati</taxon>
        <taxon>Pseudomonadota</taxon>
        <taxon>Alphaproteobacteria</taxon>
        <taxon>Caulobacterales</taxon>
        <taxon>Caulobacteraceae</taxon>
        <taxon>Phenylobacterium</taxon>
    </lineage>
</organism>
<dbReference type="RefSeq" id="WP_377282845.1">
    <property type="nucleotide sequence ID" value="NZ_JBHRSI010000008.1"/>
</dbReference>
<dbReference type="EMBL" id="JBHUEY010000001">
    <property type="protein sequence ID" value="MFD1783967.1"/>
    <property type="molecule type" value="Genomic_DNA"/>
</dbReference>
<name>A0ABW4N275_9CAUL</name>
<sequence>MIPEPTFFAAPEDFRAWLEKHHATAAELLVGFWKVGSGRPSMTWNESVDEALSFGWIDGVRRSLGEEAYTIRFTPRRRGSIWSAKNIRRFHELRAEGRIRPAGEAAFADPKAKTGQYAFERPLAELAPDETAAFQADPAAWTAFNAFPPSYRKVALNWVVSARRPETRARRLKILIEDSAHGRKIGLVRTGRDEA</sequence>
<accession>A0ABW4N275</accession>
<reference evidence="2" key="1">
    <citation type="journal article" date="2019" name="Int. J. Syst. Evol. Microbiol.">
        <title>The Global Catalogue of Microorganisms (GCM) 10K type strain sequencing project: providing services to taxonomists for standard genome sequencing and annotation.</title>
        <authorList>
            <consortium name="The Broad Institute Genomics Platform"/>
            <consortium name="The Broad Institute Genome Sequencing Center for Infectious Disease"/>
            <person name="Wu L."/>
            <person name="Ma J."/>
        </authorList>
    </citation>
    <scope>NUCLEOTIDE SEQUENCE [LARGE SCALE GENOMIC DNA]</scope>
    <source>
        <strain evidence="2">DFY28</strain>
    </source>
</reference>
<dbReference type="Pfam" id="PF13376">
    <property type="entry name" value="OmdA"/>
    <property type="match status" value="1"/>
</dbReference>
<evidence type="ECO:0000313" key="2">
    <source>
        <dbReference type="Proteomes" id="UP001597237"/>
    </source>
</evidence>
<comment type="caution">
    <text evidence="1">The sequence shown here is derived from an EMBL/GenBank/DDBJ whole genome shotgun (WGS) entry which is preliminary data.</text>
</comment>
<evidence type="ECO:0000313" key="1">
    <source>
        <dbReference type="EMBL" id="MFD1783967.1"/>
    </source>
</evidence>
<gene>
    <name evidence="1" type="ORF">ACFSC0_11230</name>
</gene>
<proteinExistence type="predicted"/>
<protein>
    <submittedName>
        <fullName evidence="1">YdeI family protein</fullName>
    </submittedName>
</protein>
<keyword evidence="2" id="KW-1185">Reference proteome</keyword>